<dbReference type="Pfam" id="PF00646">
    <property type="entry name" value="F-box"/>
    <property type="match status" value="1"/>
</dbReference>
<dbReference type="CDD" id="cd22160">
    <property type="entry name" value="F-box_AtFBL13-like"/>
    <property type="match status" value="1"/>
</dbReference>
<evidence type="ECO:0000259" key="1">
    <source>
        <dbReference type="PROSITE" id="PS50181"/>
    </source>
</evidence>
<dbReference type="InterPro" id="IPR036047">
    <property type="entry name" value="F-box-like_dom_sf"/>
</dbReference>
<dbReference type="InterPro" id="IPR055411">
    <property type="entry name" value="LRR_FXL15/At3g58940/PEG3-like"/>
</dbReference>
<dbReference type="SUPFAM" id="SSF81383">
    <property type="entry name" value="F-box domain"/>
    <property type="match status" value="1"/>
</dbReference>
<dbReference type="SMART" id="SM00256">
    <property type="entry name" value="FBOX"/>
    <property type="match status" value="1"/>
</dbReference>
<dbReference type="InterPro" id="IPR001810">
    <property type="entry name" value="F-box_dom"/>
</dbReference>
<dbReference type="OMA" id="RFEWERY"/>
<dbReference type="Gene3D" id="1.20.1280.50">
    <property type="match status" value="1"/>
</dbReference>
<dbReference type="PANTHER" id="PTHR31900">
    <property type="entry name" value="F-BOX/RNI SUPERFAMILY PROTEIN-RELATED"/>
    <property type="match status" value="1"/>
</dbReference>
<feature type="non-terminal residue" evidence="2">
    <location>
        <position position="376"/>
    </location>
</feature>
<dbReference type="Pfam" id="PF08387">
    <property type="entry name" value="FBD"/>
    <property type="match status" value="1"/>
</dbReference>
<dbReference type="InterPro" id="IPR032675">
    <property type="entry name" value="LRR_dom_sf"/>
</dbReference>
<evidence type="ECO:0000313" key="3">
    <source>
        <dbReference type="Proteomes" id="UP000030689"/>
    </source>
</evidence>
<dbReference type="InterPro" id="IPR006566">
    <property type="entry name" value="FBD"/>
</dbReference>
<accession>V4MNX5</accession>
<name>V4MNX5_EUTSA</name>
<gene>
    <name evidence="2" type="ORF">EUTSA_v10027130mg</name>
</gene>
<proteinExistence type="predicted"/>
<dbReference type="SUPFAM" id="SSF52047">
    <property type="entry name" value="RNI-like"/>
    <property type="match status" value="1"/>
</dbReference>
<dbReference type="Gramene" id="ESQ54673">
    <property type="protein sequence ID" value="ESQ54673"/>
    <property type="gene ID" value="EUTSA_v10027130mg"/>
</dbReference>
<keyword evidence="3" id="KW-1185">Reference proteome</keyword>
<dbReference type="EMBL" id="KI517384">
    <property type="protein sequence ID" value="ESQ54673.1"/>
    <property type="molecule type" value="Genomic_DNA"/>
</dbReference>
<dbReference type="Gene3D" id="3.80.10.10">
    <property type="entry name" value="Ribonuclease Inhibitor"/>
    <property type="match status" value="1"/>
</dbReference>
<feature type="domain" description="F-box" evidence="1">
    <location>
        <begin position="3"/>
        <end position="53"/>
    </location>
</feature>
<sequence>MTTDKISELPDALLLHILSLIPTIDVVGTCVLSKRWRSLWKYVPRLDYDYRNDRRLSHQFVHRFLILHKSQQFVHGLLESMRLIVASDCEAFDIEIWIGYGVEHGLRELELDYFSEKENIRLPSNIYACKTLEVLKLKNCVRVDVPDSQVCFKSLKILNLQLVYFKDDDSVRKLFSSCPKLEELVVKRYMDDVINFTIEVPSLKSLSIHDCSDGDGRRGYVINTPLNHLSIKGLKDFEFSLENMPELREAKIIDIFDINTHKLLLPLASSVKRLSLSLSPLETRYADSIVFHQLVYLELSTSKTEWCNLLVILLSNSPNLKVLKLMRDESGKDNKERVPNPQFCRPIKVPPCLLLYLQRFEWERYNGIREEERQVA</sequence>
<dbReference type="Proteomes" id="UP000030689">
    <property type="component" value="Unassembled WGS sequence"/>
</dbReference>
<dbReference type="KEGG" id="eus:EUTSA_v10027130mg"/>
<protein>
    <recommendedName>
        <fullName evidence="1">F-box domain-containing protein</fullName>
    </recommendedName>
</protein>
<reference evidence="2 3" key="1">
    <citation type="journal article" date="2013" name="Front. Plant Sci.">
        <title>The Reference Genome of the Halophytic Plant Eutrema salsugineum.</title>
        <authorList>
            <person name="Yang R."/>
            <person name="Jarvis D.E."/>
            <person name="Chen H."/>
            <person name="Beilstein M.A."/>
            <person name="Grimwood J."/>
            <person name="Jenkins J."/>
            <person name="Shu S."/>
            <person name="Prochnik S."/>
            <person name="Xin M."/>
            <person name="Ma C."/>
            <person name="Schmutz J."/>
            <person name="Wing R.A."/>
            <person name="Mitchell-Olds T."/>
            <person name="Schumaker K.S."/>
            <person name="Wang X."/>
        </authorList>
    </citation>
    <scope>NUCLEOTIDE SEQUENCE [LARGE SCALE GENOMIC DNA]</scope>
</reference>
<organism evidence="2 3">
    <name type="scientific">Eutrema salsugineum</name>
    <name type="common">Saltwater cress</name>
    <name type="synonym">Sisymbrium salsugineum</name>
    <dbReference type="NCBI Taxonomy" id="72664"/>
    <lineage>
        <taxon>Eukaryota</taxon>
        <taxon>Viridiplantae</taxon>
        <taxon>Streptophyta</taxon>
        <taxon>Embryophyta</taxon>
        <taxon>Tracheophyta</taxon>
        <taxon>Spermatophyta</taxon>
        <taxon>Magnoliopsida</taxon>
        <taxon>eudicotyledons</taxon>
        <taxon>Gunneridae</taxon>
        <taxon>Pentapetalae</taxon>
        <taxon>rosids</taxon>
        <taxon>malvids</taxon>
        <taxon>Brassicales</taxon>
        <taxon>Brassicaceae</taxon>
        <taxon>Eutremeae</taxon>
        <taxon>Eutrema</taxon>
    </lineage>
</organism>
<evidence type="ECO:0000313" key="2">
    <source>
        <dbReference type="EMBL" id="ESQ54673.1"/>
    </source>
</evidence>
<dbReference type="InterPro" id="IPR050232">
    <property type="entry name" value="FBL13/AtMIF1-like"/>
</dbReference>
<dbReference type="Pfam" id="PF24758">
    <property type="entry name" value="LRR_At5g56370"/>
    <property type="match status" value="1"/>
</dbReference>
<dbReference type="OrthoDB" id="612216at2759"/>
<dbReference type="PANTHER" id="PTHR31900:SF34">
    <property type="entry name" value="EMB|CAB62440.1-RELATED"/>
    <property type="match status" value="1"/>
</dbReference>
<dbReference type="PROSITE" id="PS50181">
    <property type="entry name" value="FBOX"/>
    <property type="match status" value="1"/>
</dbReference>
<dbReference type="AlphaFoldDB" id="V4MNX5"/>
<dbReference type="InterPro" id="IPR053781">
    <property type="entry name" value="F-box_AtFBL13-like"/>
</dbReference>